<proteinExistence type="predicted"/>
<sequence>MTGHVLPLSRTVGCGELHVPPCPSQWVRTDSAGLLRLEGIGFICWFLSEESPGSREQRGEQKRPS</sequence>
<dbReference type="EMBL" id="JAGTTL010000021">
    <property type="protein sequence ID" value="KAK6306218.1"/>
    <property type="molecule type" value="Genomic_DNA"/>
</dbReference>
<dbReference type="AlphaFoldDB" id="A0AAN8LAR2"/>
<name>A0AAN8LAR2_9TELE</name>
<dbReference type="Proteomes" id="UP001356427">
    <property type="component" value="Unassembled WGS sequence"/>
</dbReference>
<reference evidence="1 2" key="1">
    <citation type="submission" date="2021-04" db="EMBL/GenBank/DDBJ databases">
        <authorList>
            <person name="De Guttry C."/>
            <person name="Zahm M."/>
            <person name="Klopp C."/>
            <person name="Cabau C."/>
            <person name="Louis A."/>
            <person name="Berthelot C."/>
            <person name="Parey E."/>
            <person name="Roest Crollius H."/>
            <person name="Montfort J."/>
            <person name="Robinson-Rechavi M."/>
            <person name="Bucao C."/>
            <person name="Bouchez O."/>
            <person name="Gislard M."/>
            <person name="Lluch J."/>
            <person name="Milhes M."/>
            <person name="Lampietro C."/>
            <person name="Lopez Roques C."/>
            <person name="Donnadieu C."/>
            <person name="Braasch I."/>
            <person name="Desvignes T."/>
            <person name="Postlethwait J."/>
            <person name="Bobe J."/>
            <person name="Wedekind C."/>
            <person name="Guiguen Y."/>
        </authorList>
    </citation>
    <scope>NUCLEOTIDE SEQUENCE [LARGE SCALE GENOMIC DNA]</scope>
    <source>
        <strain evidence="1">Cs_M1</strain>
        <tissue evidence="1">Blood</tissue>
    </source>
</reference>
<comment type="caution">
    <text evidence="1">The sequence shown here is derived from an EMBL/GenBank/DDBJ whole genome shotgun (WGS) entry which is preliminary data.</text>
</comment>
<accession>A0AAN8LAR2</accession>
<organism evidence="1 2">
    <name type="scientific">Coregonus suidteri</name>
    <dbReference type="NCBI Taxonomy" id="861788"/>
    <lineage>
        <taxon>Eukaryota</taxon>
        <taxon>Metazoa</taxon>
        <taxon>Chordata</taxon>
        <taxon>Craniata</taxon>
        <taxon>Vertebrata</taxon>
        <taxon>Euteleostomi</taxon>
        <taxon>Actinopterygii</taxon>
        <taxon>Neopterygii</taxon>
        <taxon>Teleostei</taxon>
        <taxon>Protacanthopterygii</taxon>
        <taxon>Salmoniformes</taxon>
        <taxon>Salmonidae</taxon>
        <taxon>Coregoninae</taxon>
        <taxon>Coregonus</taxon>
    </lineage>
</organism>
<protein>
    <submittedName>
        <fullName evidence="1">Uncharacterized protein</fullName>
    </submittedName>
</protein>
<evidence type="ECO:0000313" key="1">
    <source>
        <dbReference type="EMBL" id="KAK6306218.1"/>
    </source>
</evidence>
<gene>
    <name evidence="1" type="ORF">J4Q44_G00231430</name>
</gene>
<evidence type="ECO:0000313" key="2">
    <source>
        <dbReference type="Proteomes" id="UP001356427"/>
    </source>
</evidence>
<keyword evidence="2" id="KW-1185">Reference proteome</keyword>